<keyword evidence="1" id="KW-0472">Membrane</keyword>
<accession>A0A6J5MUL2</accession>
<evidence type="ECO:0000256" key="1">
    <source>
        <dbReference type="SAM" id="Phobius"/>
    </source>
</evidence>
<dbReference type="EMBL" id="LR796549">
    <property type="protein sequence ID" value="CAB4150885.1"/>
    <property type="molecule type" value="Genomic_DNA"/>
</dbReference>
<feature type="transmembrane region" description="Helical" evidence="1">
    <location>
        <begin position="80"/>
        <end position="101"/>
    </location>
</feature>
<name>A0A6J5MUL2_9CAUD</name>
<keyword evidence="1" id="KW-1133">Transmembrane helix</keyword>
<evidence type="ECO:0000313" key="2">
    <source>
        <dbReference type="EMBL" id="CAB4150885.1"/>
    </source>
</evidence>
<protein>
    <recommendedName>
        <fullName evidence="3">Holin of 3TMs, for gene-transfer release</fullName>
    </recommendedName>
</protein>
<sequence length="133" mass="14776">MLDLLTNALGGGALGVLLRIGNGFFDNYKASQEHKRELEKAKAMAEIASDKAKWDAFTASQEAATPPSNISPWAANTITLFRPTITLLLLILVTIVFFGVCQEEQAEMIDEIQFCAFNCVGWWFGDRMTRKSK</sequence>
<reference evidence="2" key="1">
    <citation type="submission" date="2020-04" db="EMBL/GenBank/DDBJ databases">
        <authorList>
            <person name="Chiriac C."/>
            <person name="Salcher M."/>
            <person name="Ghai R."/>
            <person name="Kavagutti S V."/>
        </authorList>
    </citation>
    <scope>NUCLEOTIDE SEQUENCE</scope>
</reference>
<keyword evidence="1" id="KW-0812">Transmembrane</keyword>
<gene>
    <name evidence="2" type="ORF">UFOVP574_46</name>
</gene>
<proteinExistence type="predicted"/>
<evidence type="ECO:0008006" key="3">
    <source>
        <dbReference type="Google" id="ProtNLM"/>
    </source>
</evidence>
<organism evidence="2">
    <name type="scientific">uncultured Caudovirales phage</name>
    <dbReference type="NCBI Taxonomy" id="2100421"/>
    <lineage>
        <taxon>Viruses</taxon>
        <taxon>Duplodnaviria</taxon>
        <taxon>Heunggongvirae</taxon>
        <taxon>Uroviricota</taxon>
        <taxon>Caudoviricetes</taxon>
        <taxon>Peduoviridae</taxon>
        <taxon>Maltschvirus</taxon>
        <taxon>Maltschvirus maltsch</taxon>
    </lineage>
</organism>